<dbReference type="Proteomes" id="UP000184334">
    <property type="component" value="Unassembled WGS sequence"/>
</dbReference>
<keyword evidence="7" id="KW-1185">Reference proteome</keyword>
<proteinExistence type="predicted"/>
<evidence type="ECO:0000313" key="6">
    <source>
        <dbReference type="EMBL" id="SHE76816.1"/>
    </source>
</evidence>
<dbReference type="RefSeq" id="WP_072864285.1">
    <property type="nucleotide sequence ID" value="NZ_FQUI01000014.1"/>
</dbReference>
<organism evidence="6 7">
    <name type="scientific">Marinitoga hydrogenitolerans (strain DSM 16785 / JCM 12826 / AT1271)</name>
    <dbReference type="NCBI Taxonomy" id="1122195"/>
    <lineage>
        <taxon>Bacteria</taxon>
        <taxon>Thermotogati</taxon>
        <taxon>Thermotogota</taxon>
        <taxon>Thermotogae</taxon>
        <taxon>Petrotogales</taxon>
        <taxon>Petrotogaceae</taxon>
        <taxon>Marinitoga</taxon>
    </lineage>
</organism>
<dbReference type="EMBL" id="FQUI01000014">
    <property type="protein sequence ID" value="SHE76816.1"/>
    <property type="molecule type" value="Genomic_DNA"/>
</dbReference>
<feature type="transmembrane region" description="Helical" evidence="5">
    <location>
        <begin position="170"/>
        <end position="190"/>
    </location>
</feature>
<evidence type="ECO:0000256" key="5">
    <source>
        <dbReference type="SAM" id="Phobius"/>
    </source>
</evidence>
<feature type="transmembrane region" description="Helical" evidence="5">
    <location>
        <begin position="282"/>
        <end position="302"/>
    </location>
</feature>
<dbReference type="STRING" id="1122195.SAMN02745164_01107"/>
<dbReference type="PANTHER" id="PTHR43359">
    <property type="entry name" value="FORMATE HYDROGENLYASE SUBUNIT 4"/>
    <property type="match status" value="1"/>
</dbReference>
<feature type="transmembrane region" description="Helical" evidence="5">
    <location>
        <begin position="225"/>
        <end position="245"/>
    </location>
</feature>
<keyword evidence="4 5" id="KW-0472">Membrane</keyword>
<reference evidence="6" key="1">
    <citation type="submission" date="2016-11" db="EMBL/GenBank/DDBJ databases">
        <authorList>
            <person name="Varghese N."/>
            <person name="Submissions S."/>
        </authorList>
    </citation>
    <scope>NUCLEOTIDE SEQUENCE [LARGE SCALE GENOMIC DNA]</scope>
    <source>
        <strain evidence="6">DSM 16785</strain>
    </source>
</reference>
<sequence length="303" mass="33511">MTTFFLAVSLVLLAFFWQITLSGIQRKIIARIHRRVGPHWYQNFIDLFKTWSKSSISHGFIYDFGVLMALGGTIATLIFIPAGHIVVFDKLDNFFVIVYLLAVGSLGMAMSAVGSGNPWASIGVMRALTQMLGYELPYIMTVFGIIYANKTASIHAIAQAQQTMGILGWNMFRMPLGVIVGFVTLMGMLGKKPYDTPIAPAEIASGPLVEYGGKHLGMLMLQHEFATFIEIGLFVNLFLGGGTIITFLIKYFFVYVLATMISSVVARFKIDQLVVFYYKVPLALAFIQTAIVIFTGLGVSIWL</sequence>
<dbReference type="AlphaFoldDB" id="A0A1M4W6G2"/>
<keyword evidence="2 5" id="KW-0812">Transmembrane</keyword>
<evidence type="ECO:0000256" key="4">
    <source>
        <dbReference type="ARBA" id="ARBA00023136"/>
    </source>
</evidence>
<dbReference type="InterPro" id="IPR001694">
    <property type="entry name" value="NADH_UbQ_OxRdtase_su1/FPO"/>
</dbReference>
<feature type="transmembrane region" description="Helical" evidence="5">
    <location>
        <begin position="60"/>
        <end position="82"/>
    </location>
</feature>
<accession>A0A1M4W6G2</accession>
<dbReference type="OrthoDB" id="9778499at2"/>
<feature type="transmembrane region" description="Helical" evidence="5">
    <location>
        <begin position="252"/>
        <end position="270"/>
    </location>
</feature>
<gene>
    <name evidence="6" type="ORF">SAMN02745164_01107</name>
</gene>
<evidence type="ECO:0000313" key="7">
    <source>
        <dbReference type="Proteomes" id="UP000184334"/>
    </source>
</evidence>
<comment type="caution">
    <text evidence="6">The sequence shown here is derived from an EMBL/GenBank/DDBJ whole genome shotgun (WGS) entry which is preliminary data.</text>
</comment>
<name>A0A1M4W6G2_MARH1</name>
<protein>
    <submittedName>
        <fullName evidence="6">Membrane bound protein complex subunit mbxM</fullName>
    </submittedName>
</protein>
<comment type="subcellular location">
    <subcellularLocation>
        <location evidence="1">Membrane</location>
        <topology evidence="1">Multi-pass membrane protein</topology>
    </subcellularLocation>
</comment>
<evidence type="ECO:0000256" key="1">
    <source>
        <dbReference type="ARBA" id="ARBA00004141"/>
    </source>
</evidence>
<dbReference type="PANTHER" id="PTHR43359:SF1">
    <property type="entry name" value="FORMATE HYDROGENLYASE SUBUNIT 4-RELATED"/>
    <property type="match status" value="1"/>
</dbReference>
<evidence type="ECO:0000256" key="3">
    <source>
        <dbReference type="ARBA" id="ARBA00022989"/>
    </source>
</evidence>
<keyword evidence="3 5" id="KW-1133">Transmembrane helix</keyword>
<dbReference type="GO" id="GO:0005886">
    <property type="term" value="C:plasma membrane"/>
    <property type="evidence" value="ECO:0007669"/>
    <property type="project" value="TreeGrafter"/>
</dbReference>
<evidence type="ECO:0000256" key="2">
    <source>
        <dbReference type="ARBA" id="ARBA00022692"/>
    </source>
</evidence>
<dbReference type="Pfam" id="PF00146">
    <property type="entry name" value="NADHdh"/>
    <property type="match status" value="1"/>
</dbReference>
<dbReference type="InterPro" id="IPR052561">
    <property type="entry name" value="ComplexI_Subunit1"/>
</dbReference>
<feature type="transmembrane region" description="Helical" evidence="5">
    <location>
        <begin position="94"/>
        <end position="116"/>
    </location>
</feature>
<feature type="transmembrane region" description="Helical" evidence="5">
    <location>
        <begin position="136"/>
        <end position="158"/>
    </location>
</feature>